<dbReference type="InterPro" id="IPR050766">
    <property type="entry name" value="Bact_Lucif_Oxidored"/>
</dbReference>
<dbReference type="PANTHER" id="PTHR30137:SF6">
    <property type="entry name" value="LUCIFERASE-LIKE MONOOXYGENASE"/>
    <property type="match status" value="1"/>
</dbReference>
<dbReference type="InterPro" id="IPR011251">
    <property type="entry name" value="Luciferase-like_dom"/>
</dbReference>
<dbReference type="CDD" id="cd00347">
    <property type="entry name" value="Flavin_utilizing_monoxygenases"/>
    <property type="match status" value="1"/>
</dbReference>
<gene>
    <name evidence="3" type="ORF">FDA94_37390</name>
</gene>
<dbReference type="SUPFAM" id="SSF51679">
    <property type="entry name" value="Bacterial luciferase-like"/>
    <property type="match status" value="1"/>
</dbReference>
<dbReference type="OrthoDB" id="9780518at2"/>
<dbReference type="GO" id="GO:0016705">
    <property type="term" value="F:oxidoreductase activity, acting on paired donors, with incorporation or reduction of molecular oxygen"/>
    <property type="evidence" value="ECO:0007669"/>
    <property type="project" value="InterPro"/>
</dbReference>
<evidence type="ECO:0000313" key="3">
    <source>
        <dbReference type="EMBL" id="TKK78709.1"/>
    </source>
</evidence>
<dbReference type="EMBL" id="SZQA01000070">
    <property type="protein sequence ID" value="TKK78709.1"/>
    <property type="molecule type" value="Genomic_DNA"/>
</dbReference>
<accession>A0A4U3LTA7</accession>
<evidence type="ECO:0000259" key="2">
    <source>
        <dbReference type="Pfam" id="PF00296"/>
    </source>
</evidence>
<evidence type="ECO:0000256" key="1">
    <source>
        <dbReference type="ARBA" id="ARBA00007789"/>
    </source>
</evidence>
<dbReference type="NCBIfam" id="TIGR03558">
    <property type="entry name" value="oxido_grp_1"/>
    <property type="match status" value="1"/>
</dbReference>
<dbReference type="Gene3D" id="3.20.20.30">
    <property type="entry name" value="Luciferase-like domain"/>
    <property type="match status" value="1"/>
</dbReference>
<sequence length="335" mass="35040">MTLPLSVLDVVPVFEGGSATQALSDTVAFAPKAEELGYLRYWVAEHHSTTSLATSAPAVLAGRLAAATTTLRVGSGGVLLPNHAPLVVAEQFGTLEALYPGRIDLGLGRAPGTDPRTARALRRSPEGAADFAGEIGELRGYFAPADRSTGIVAVPAADARPDLWVLGSSPGSGALAGSLGLPYAYAHQINPRDTAQALAAYRNAFRPSADLDRPRALIAALVTVAPTDDEAFTTASSYLLGKVLMRTSPHFDVFPAAARAAAHRWSAAEREFVQAIVEPQLIGSVETVAGKLDRLIGETGADELMALTVVPSQDDRLRSFRLLAEAAEIVVSAPL</sequence>
<dbReference type="Proteomes" id="UP000308705">
    <property type="component" value="Unassembled WGS sequence"/>
</dbReference>
<proteinExistence type="predicted"/>
<dbReference type="InterPro" id="IPR036661">
    <property type="entry name" value="Luciferase-like_sf"/>
</dbReference>
<feature type="domain" description="Luciferase-like" evidence="2">
    <location>
        <begin position="15"/>
        <end position="302"/>
    </location>
</feature>
<dbReference type="InterPro" id="IPR019949">
    <property type="entry name" value="CmoO-like"/>
</dbReference>
<comment type="similarity">
    <text evidence="1">To bacterial alkanal monooxygenase alpha and beta chains.</text>
</comment>
<dbReference type="FunFam" id="3.20.20.30:FF:000002">
    <property type="entry name" value="LLM class flavin-dependent oxidoreductase"/>
    <property type="match status" value="1"/>
</dbReference>
<dbReference type="PANTHER" id="PTHR30137">
    <property type="entry name" value="LUCIFERASE-LIKE MONOOXYGENASE"/>
    <property type="match status" value="1"/>
</dbReference>
<dbReference type="AlphaFoldDB" id="A0A4U3LTA7"/>
<protein>
    <submittedName>
        <fullName evidence="3">LLM class flavin-dependent oxidoreductase</fullName>
    </submittedName>
</protein>
<dbReference type="GO" id="GO:0005829">
    <property type="term" value="C:cytosol"/>
    <property type="evidence" value="ECO:0007669"/>
    <property type="project" value="TreeGrafter"/>
</dbReference>
<keyword evidence="4" id="KW-1185">Reference proteome</keyword>
<organism evidence="3 4">
    <name type="scientific">Herbidospora galbida</name>
    <dbReference type="NCBI Taxonomy" id="2575442"/>
    <lineage>
        <taxon>Bacteria</taxon>
        <taxon>Bacillati</taxon>
        <taxon>Actinomycetota</taxon>
        <taxon>Actinomycetes</taxon>
        <taxon>Streptosporangiales</taxon>
        <taxon>Streptosporangiaceae</taxon>
        <taxon>Herbidospora</taxon>
    </lineage>
</organism>
<evidence type="ECO:0000313" key="4">
    <source>
        <dbReference type="Proteomes" id="UP000308705"/>
    </source>
</evidence>
<dbReference type="Pfam" id="PF00296">
    <property type="entry name" value="Bac_luciferase"/>
    <property type="match status" value="1"/>
</dbReference>
<comment type="caution">
    <text evidence="3">The sequence shown here is derived from an EMBL/GenBank/DDBJ whole genome shotgun (WGS) entry which is preliminary data.</text>
</comment>
<dbReference type="RefSeq" id="WP_137251752.1">
    <property type="nucleotide sequence ID" value="NZ_SZQA01000070.1"/>
</dbReference>
<reference evidence="3 4" key="1">
    <citation type="submission" date="2019-04" db="EMBL/GenBank/DDBJ databases">
        <title>Herbidospora sp. NEAU-GS14.nov., a novel actinomycete isolated from soil.</title>
        <authorList>
            <person name="Han L."/>
        </authorList>
    </citation>
    <scope>NUCLEOTIDE SEQUENCE [LARGE SCALE GENOMIC DNA]</scope>
    <source>
        <strain evidence="3 4">NEAU-GS14</strain>
    </source>
</reference>
<name>A0A4U3LTA7_9ACTN</name>